<dbReference type="STRING" id="1126833.VN24_20835"/>
<dbReference type="PRINTS" id="PR01009">
    <property type="entry name" value="FLGMRINGFLIF"/>
</dbReference>
<dbReference type="NCBIfam" id="TIGR00206">
    <property type="entry name" value="fliF"/>
    <property type="match status" value="1"/>
</dbReference>
<evidence type="ECO:0000256" key="4">
    <source>
        <dbReference type="ARBA" id="ARBA00022475"/>
    </source>
</evidence>
<dbReference type="Gene3D" id="3.30.300.30">
    <property type="match status" value="1"/>
</dbReference>
<proteinExistence type="inferred from homology"/>
<comment type="function">
    <text evidence="9">The M ring may be actively involved in energy transduction.</text>
</comment>
<dbReference type="EMBL" id="CP011058">
    <property type="protein sequence ID" value="AJY76565.1"/>
    <property type="molecule type" value="Genomic_DNA"/>
</dbReference>
<gene>
    <name evidence="14" type="ORF">VN24_20835</name>
</gene>
<comment type="subcellular location">
    <subcellularLocation>
        <location evidence="1 9">Bacterial flagellum basal body</location>
    </subcellularLocation>
    <subcellularLocation>
        <location evidence="2">Cell membrane</location>
        <topology evidence="2">Multi-pass membrane protein</topology>
    </subcellularLocation>
</comment>
<evidence type="ECO:0000313" key="14">
    <source>
        <dbReference type="EMBL" id="AJY76565.1"/>
    </source>
</evidence>
<keyword evidence="7 11" id="KW-0472">Membrane</keyword>
<evidence type="ECO:0000256" key="10">
    <source>
        <dbReference type="SAM" id="MobiDB-lite"/>
    </source>
</evidence>
<dbReference type="PANTHER" id="PTHR30046:SF0">
    <property type="entry name" value="FLAGELLAR M-RING PROTEIN"/>
    <property type="match status" value="1"/>
</dbReference>
<dbReference type="PIRSF" id="PIRSF004862">
    <property type="entry name" value="FliF"/>
    <property type="match status" value="1"/>
</dbReference>
<dbReference type="GO" id="GO:0071973">
    <property type="term" value="P:bacterial-type flagellum-dependent cell motility"/>
    <property type="evidence" value="ECO:0007669"/>
    <property type="project" value="InterPro"/>
</dbReference>
<accession>A0A0D5NN17</accession>
<feature type="region of interest" description="Disordered" evidence="10">
    <location>
        <begin position="218"/>
        <end position="239"/>
    </location>
</feature>
<evidence type="ECO:0000259" key="12">
    <source>
        <dbReference type="Pfam" id="PF01514"/>
    </source>
</evidence>
<comment type="similarity">
    <text evidence="3 9">Belongs to the FliF family.</text>
</comment>
<dbReference type="AlphaFoldDB" id="A0A0D5NN17"/>
<keyword evidence="14" id="KW-0282">Flagellum</keyword>
<dbReference type="InterPro" id="IPR006182">
    <property type="entry name" value="FliF_N_dom"/>
</dbReference>
<keyword evidence="4" id="KW-1003">Cell membrane</keyword>
<protein>
    <recommendedName>
        <fullName evidence="9">Flagellar M-ring protein</fullName>
    </recommendedName>
</protein>
<dbReference type="InterPro" id="IPR043427">
    <property type="entry name" value="YscJ/FliF"/>
</dbReference>
<dbReference type="PATRIC" id="fig|1126833.4.peg.4582"/>
<evidence type="ECO:0000259" key="13">
    <source>
        <dbReference type="Pfam" id="PF08345"/>
    </source>
</evidence>
<dbReference type="InterPro" id="IPR013556">
    <property type="entry name" value="Flag_M-ring_C"/>
</dbReference>
<feature type="transmembrane region" description="Helical" evidence="11">
    <location>
        <begin position="25"/>
        <end position="45"/>
    </location>
</feature>
<reference evidence="14 15" key="1">
    <citation type="journal article" date="2015" name="J. Biotechnol.">
        <title>Complete genome sequence of Paenibacillus beijingensis 7188(T) (=DSM 24997(T)), a novel rhizobacterium from jujube garden soil.</title>
        <authorList>
            <person name="Kwak Y."/>
            <person name="Shin J.H."/>
        </authorList>
    </citation>
    <scope>NUCLEOTIDE SEQUENCE [LARGE SCALE GENOMIC DNA]</scope>
    <source>
        <strain evidence="14 15">DSM 24997</strain>
    </source>
</reference>
<dbReference type="InterPro" id="IPR000067">
    <property type="entry name" value="FlgMring_FliF"/>
</dbReference>
<evidence type="ECO:0000256" key="11">
    <source>
        <dbReference type="SAM" id="Phobius"/>
    </source>
</evidence>
<evidence type="ECO:0000256" key="5">
    <source>
        <dbReference type="ARBA" id="ARBA00022692"/>
    </source>
</evidence>
<dbReference type="RefSeq" id="WP_045671990.1">
    <property type="nucleotide sequence ID" value="NZ_CP011058.1"/>
</dbReference>
<evidence type="ECO:0000256" key="7">
    <source>
        <dbReference type="ARBA" id="ARBA00023136"/>
    </source>
</evidence>
<dbReference type="HOGENOM" id="CLU_028108_2_1_9"/>
<feature type="domain" description="Flagellar M-ring C-terminal" evidence="13">
    <location>
        <begin position="260"/>
        <end position="392"/>
    </location>
</feature>
<organism evidence="14 15">
    <name type="scientific">Paenibacillus beijingensis</name>
    <dbReference type="NCBI Taxonomy" id="1126833"/>
    <lineage>
        <taxon>Bacteria</taxon>
        <taxon>Bacillati</taxon>
        <taxon>Bacillota</taxon>
        <taxon>Bacilli</taxon>
        <taxon>Bacillales</taxon>
        <taxon>Paenibacillaceae</taxon>
        <taxon>Paenibacillus</taxon>
    </lineage>
</organism>
<feature type="region of interest" description="Disordered" evidence="10">
    <location>
        <begin position="305"/>
        <end position="324"/>
    </location>
</feature>
<evidence type="ECO:0000256" key="3">
    <source>
        <dbReference type="ARBA" id="ARBA00007971"/>
    </source>
</evidence>
<feature type="transmembrane region" description="Helical" evidence="11">
    <location>
        <begin position="441"/>
        <end position="462"/>
    </location>
</feature>
<dbReference type="Pfam" id="PF08345">
    <property type="entry name" value="YscJ_FliF_C"/>
    <property type="match status" value="1"/>
</dbReference>
<dbReference type="OrthoDB" id="9807026at2"/>
<keyword evidence="5 11" id="KW-0812">Transmembrane</keyword>
<keyword evidence="14" id="KW-0969">Cilium</keyword>
<dbReference type="GO" id="GO:0003774">
    <property type="term" value="F:cytoskeletal motor activity"/>
    <property type="evidence" value="ECO:0007669"/>
    <property type="project" value="InterPro"/>
</dbReference>
<dbReference type="GO" id="GO:0009431">
    <property type="term" value="C:bacterial-type flagellum basal body, MS ring"/>
    <property type="evidence" value="ECO:0007669"/>
    <property type="project" value="InterPro"/>
</dbReference>
<evidence type="ECO:0000256" key="1">
    <source>
        <dbReference type="ARBA" id="ARBA00004117"/>
    </source>
</evidence>
<keyword evidence="15" id="KW-1185">Reference proteome</keyword>
<sequence>MNETISRYRERLTRYWTQMGKKQKVWLGATVGILLLTIILLTYVFSRTQYELAFQSLDTTDAAAIMSYLDENGIAYKLENSGTSISVPSAVADRVKVEAGSQGLVQNGSIGFEAFNQSSSQFGMTDNEFNVKYRNALDGEIQQLLNEMQGVQRSKVVVNLPKESVFASTEEQAGASASVMITFKPGYRPSQDEIDGYFNLVKTSIPNLSVEDITISTPQGELAPSPKAGGNAPNTQSVDNQFQIQRKYESDLRRNIEQFLGPMVGSDNLVISVSSSLNFDQKQTDEQLVKPLDNNNNNGIILSEQTQSSSSEGTSSTAGGVAGTGATDVPGYVANNSNGGATAESNSRTTNYDYNKIKNTIVSGPYVVKDLSVSIGVSNNVLTPETQLQISNYLNSLVRSQLIDSGQDVTNDSLIAKKVAVIGQTFVSDSGGPINSGLSTAWLAGIGAAALALVSGILIIVLRRRKKRQDQLAAEEEMPAKVEYPSIDLESINNESQVRKNLETLAKRKPEEFVNLLRTWLVDE</sequence>
<dbReference type="Pfam" id="PF01514">
    <property type="entry name" value="YscJ_FliF"/>
    <property type="match status" value="1"/>
</dbReference>
<dbReference type="PANTHER" id="PTHR30046">
    <property type="entry name" value="FLAGELLAR M-RING PROTEIN"/>
    <property type="match status" value="1"/>
</dbReference>
<evidence type="ECO:0000256" key="2">
    <source>
        <dbReference type="ARBA" id="ARBA00004651"/>
    </source>
</evidence>
<dbReference type="GO" id="GO:0005886">
    <property type="term" value="C:plasma membrane"/>
    <property type="evidence" value="ECO:0007669"/>
    <property type="project" value="UniProtKB-SubCell"/>
</dbReference>
<name>A0A0D5NN17_9BACL</name>
<evidence type="ECO:0000313" key="15">
    <source>
        <dbReference type="Proteomes" id="UP000032633"/>
    </source>
</evidence>
<dbReference type="Proteomes" id="UP000032633">
    <property type="component" value="Chromosome"/>
</dbReference>
<keyword evidence="8 9" id="KW-0975">Bacterial flagellum</keyword>
<keyword evidence="14" id="KW-0966">Cell projection</keyword>
<keyword evidence="6 11" id="KW-1133">Transmembrane helix</keyword>
<evidence type="ECO:0000256" key="8">
    <source>
        <dbReference type="ARBA" id="ARBA00023143"/>
    </source>
</evidence>
<reference evidence="15" key="2">
    <citation type="submission" date="2015-03" db="EMBL/GenBank/DDBJ databases">
        <title>Genome sequence of Paenibacillus beijingensis strain DSM 24997T.</title>
        <authorList>
            <person name="Kwak Y."/>
            <person name="Shin J.-H."/>
        </authorList>
    </citation>
    <scope>NUCLEOTIDE SEQUENCE [LARGE SCALE GENOMIC DNA]</scope>
    <source>
        <strain evidence="15">DSM 24997</strain>
    </source>
</reference>
<feature type="domain" description="Flagellar M-ring N-terminal" evidence="12">
    <location>
        <begin position="46"/>
        <end position="222"/>
    </location>
</feature>
<dbReference type="KEGG" id="pbj:VN24_20835"/>
<dbReference type="InterPro" id="IPR045851">
    <property type="entry name" value="AMP-bd_C_sf"/>
</dbReference>
<evidence type="ECO:0000256" key="9">
    <source>
        <dbReference type="PIRNR" id="PIRNR004862"/>
    </source>
</evidence>
<evidence type="ECO:0000256" key="6">
    <source>
        <dbReference type="ARBA" id="ARBA00022989"/>
    </source>
</evidence>